<evidence type="ECO:0008006" key="3">
    <source>
        <dbReference type="Google" id="ProtNLM"/>
    </source>
</evidence>
<protein>
    <recommendedName>
        <fullName evidence="3">DUF2642 domain-containing protein</fullName>
    </recommendedName>
</protein>
<keyword evidence="2" id="KW-1185">Reference proteome</keyword>
<dbReference type="Proteomes" id="UP000603641">
    <property type="component" value="Unassembled WGS sequence"/>
</dbReference>
<dbReference type="RefSeq" id="WP_191754110.1">
    <property type="nucleotide sequence ID" value="NZ_JACSQM010000005.1"/>
</dbReference>
<reference evidence="1 2" key="1">
    <citation type="submission" date="2020-08" db="EMBL/GenBank/DDBJ databases">
        <title>A Genomic Blueprint of the Chicken Gut Microbiome.</title>
        <authorList>
            <person name="Gilroy R."/>
            <person name="Ravi A."/>
            <person name="Getino M."/>
            <person name="Pursley I."/>
            <person name="Horton D.L."/>
            <person name="Alikhan N.-F."/>
            <person name="Baker D."/>
            <person name="Gharbi K."/>
            <person name="Hall N."/>
            <person name="Watson M."/>
            <person name="Adriaenssens E.M."/>
            <person name="Foster-Nyarko E."/>
            <person name="Jarju S."/>
            <person name="Secka A."/>
            <person name="Antonio M."/>
            <person name="Oren A."/>
            <person name="Chaudhuri R."/>
            <person name="La Ragione R.M."/>
            <person name="Hildebrand F."/>
            <person name="Pallen M.J."/>
        </authorList>
    </citation>
    <scope>NUCLEOTIDE SEQUENCE [LARGE SCALE GENOMIC DNA]</scope>
    <source>
        <strain evidence="1 2">Sa2CUA10</strain>
    </source>
</reference>
<name>A0ABR8SMV3_9BACL</name>
<organism evidence="1 2">
    <name type="scientific">Fictibacillus norfolkensis</name>
    <dbReference type="NCBI Taxonomy" id="2762233"/>
    <lineage>
        <taxon>Bacteria</taxon>
        <taxon>Bacillati</taxon>
        <taxon>Bacillota</taxon>
        <taxon>Bacilli</taxon>
        <taxon>Bacillales</taxon>
        <taxon>Fictibacillaceae</taxon>
        <taxon>Fictibacillus</taxon>
    </lineage>
</organism>
<proteinExistence type="predicted"/>
<evidence type="ECO:0000313" key="2">
    <source>
        <dbReference type="Proteomes" id="UP000603641"/>
    </source>
</evidence>
<gene>
    <name evidence="1" type="ORF">H9648_12245</name>
</gene>
<comment type="caution">
    <text evidence="1">The sequence shown here is derived from an EMBL/GenBank/DDBJ whole genome shotgun (WGS) entry which is preliminary data.</text>
</comment>
<dbReference type="EMBL" id="JACSQM010000005">
    <property type="protein sequence ID" value="MBD7964825.1"/>
    <property type="molecule type" value="Genomic_DNA"/>
</dbReference>
<evidence type="ECO:0000313" key="1">
    <source>
        <dbReference type="EMBL" id="MBD7964825.1"/>
    </source>
</evidence>
<sequence length="52" mass="6138">MTIERGDLVTYQDELHKVLHVYSSDFLEIRKVNEPYVPRVILVHKSEVTVQL</sequence>
<accession>A0ABR8SMV3</accession>